<feature type="compositionally biased region" description="Gly residues" evidence="3">
    <location>
        <begin position="558"/>
        <end position="577"/>
    </location>
</feature>
<gene>
    <name evidence="6" type="ORF">PV11_06720</name>
</gene>
<dbReference type="SUPFAM" id="SSF103657">
    <property type="entry name" value="BAR/IMD domain-like"/>
    <property type="match status" value="1"/>
</dbReference>
<feature type="compositionally biased region" description="Polar residues" evidence="3">
    <location>
        <begin position="346"/>
        <end position="386"/>
    </location>
</feature>
<dbReference type="GO" id="GO:0007165">
    <property type="term" value="P:signal transduction"/>
    <property type="evidence" value="ECO:0007669"/>
    <property type="project" value="InterPro"/>
</dbReference>
<dbReference type="Pfam" id="PF00620">
    <property type="entry name" value="RhoGAP"/>
    <property type="match status" value="1"/>
</dbReference>
<evidence type="ECO:0000256" key="1">
    <source>
        <dbReference type="ARBA" id="ARBA00022468"/>
    </source>
</evidence>
<dbReference type="Proteomes" id="UP000053599">
    <property type="component" value="Unassembled WGS sequence"/>
</dbReference>
<evidence type="ECO:0000313" key="7">
    <source>
        <dbReference type="Proteomes" id="UP000053599"/>
    </source>
</evidence>
<evidence type="ECO:0000259" key="5">
    <source>
        <dbReference type="PROSITE" id="PS51741"/>
    </source>
</evidence>
<evidence type="ECO:0008006" key="8">
    <source>
        <dbReference type="Google" id="ProtNLM"/>
    </source>
</evidence>
<dbReference type="SUPFAM" id="SSF48350">
    <property type="entry name" value="GTPase activation domain, GAP"/>
    <property type="match status" value="1"/>
</dbReference>
<feature type="compositionally biased region" description="Pro residues" evidence="3">
    <location>
        <begin position="581"/>
        <end position="592"/>
    </location>
</feature>
<dbReference type="STRING" id="1016849.A0A0D1Y8C8"/>
<dbReference type="PANTHER" id="PTHR23176">
    <property type="entry name" value="RHO/RAC/CDC GTPASE-ACTIVATING PROTEIN"/>
    <property type="match status" value="1"/>
</dbReference>
<dbReference type="Pfam" id="PF00611">
    <property type="entry name" value="FCH"/>
    <property type="match status" value="1"/>
</dbReference>
<dbReference type="InterPro" id="IPR050729">
    <property type="entry name" value="Rho-GAP"/>
</dbReference>
<dbReference type="InterPro" id="IPR001060">
    <property type="entry name" value="FCH_dom"/>
</dbReference>
<feature type="region of interest" description="Disordered" evidence="3">
    <location>
        <begin position="1"/>
        <end position="53"/>
    </location>
</feature>
<name>A0A0D1Y8C8_9EURO</name>
<evidence type="ECO:0000256" key="3">
    <source>
        <dbReference type="SAM" id="MobiDB-lite"/>
    </source>
</evidence>
<reference evidence="6 7" key="1">
    <citation type="submission" date="2015-01" db="EMBL/GenBank/DDBJ databases">
        <title>The Genome Sequence of Exophiala sideris CBS121828.</title>
        <authorList>
            <consortium name="The Broad Institute Genomics Platform"/>
            <person name="Cuomo C."/>
            <person name="de Hoog S."/>
            <person name="Gorbushina A."/>
            <person name="Stielow B."/>
            <person name="Teixiera M."/>
            <person name="Abouelleil A."/>
            <person name="Chapman S.B."/>
            <person name="Priest M."/>
            <person name="Young S.K."/>
            <person name="Wortman J."/>
            <person name="Nusbaum C."/>
            <person name="Birren B."/>
        </authorList>
    </citation>
    <scope>NUCLEOTIDE SEQUENCE [LARGE SCALE GENOMIC DNA]</scope>
    <source>
        <strain evidence="6 7">CBS 121828</strain>
    </source>
</reference>
<feature type="region of interest" description="Disordered" evidence="3">
    <location>
        <begin position="334"/>
        <end position="611"/>
    </location>
</feature>
<dbReference type="InterPro" id="IPR027267">
    <property type="entry name" value="AH/BAR_dom_sf"/>
</dbReference>
<dbReference type="GO" id="GO:0005096">
    <property type="term" value="F:GTPase activator activity"/>
    <property type="evidence" value="ECO:0007669"/>
    <property type="project" value="UniProtKB-KW"/>
</dbReference>
<feature type="domain" description="F-BAR" evidence="5">
    <location>
        <begin position="51"/>
        <end position="322"/>
    </location>
</feature>
<feature type="compositionally biased region" description="Gly residues" evidence="3">
    <location>
        <begin position="539"/>
        <end position="551"/>
    </location>
</feature>
<feature type="compositionally biased region" description="Low complexity" evidence="3">
    <location>
        <begin position="425"/>
        <end position="444"/>
    </location>
</feature>
<accession>A0A0D1Y8C8</accession>
<dbReference type="InterPro" id="IPR008936">
    <property type="entry name" value="Rho_GTPase_activation_prot"/>
</dbReference>
<dbReference type="PROSITE" id="PS50238">
    <property type="entry name" value="RHOGAP"/>
    <property type="match status" value="1"/>
</dbReference>
<dbReference type="GO" id="GO:0005938">
    <property type="term" value="C:cell cortex"/>
    <property type="evidence" value="ECO:0007669"/>
    <property type="project" value="UniProtKB-ARBA"/>
</dbReference>
<dbReference type="EMBL" id="KN846953">
    <property type="protein sequence ID" value="KIV79137.1"/>
    <property type="molecule type" value="Genomic_DNA"/>
</dbReference>
<dbReference type="FunFam" id="1.20.1270.60:FF:000063">
    <property type="entry name" value="Rho GTPase activator"/>
    <property type="match status" value="1"/>
</dbReference>
<dbReference type="CDD" id="cd07652">
    <property type="entry name" value="F-BAR_Rgd1"/>
    <property type="match status" value="1"/>
</dbReference>
<feature type="compositionally biased region" description="Low complexity" evidence="3">
    <location>
        <begin position="518"/>
        <end position="527"/>
    </location>
</feature>
<evidence type="ECO:0000313" key="6">
    <source>
        <dbReference type="EMBL" id="KIV79137.1"/>
    </source>
</evidence>
<dbReference type="PANTHER" id="PTHR23176:SF136">
    <property type="entry name" value="RHO GTPASE ACTIVATOR (RGD1)"/>
    <property type="match status" value="1"/>
</dbReference>
<organism evidence="6 7">
    <name type="scientific">Exophiala sideris</name>
    <dbReference type="NCBI Taxonomy" id="1016849"/>
    <lineage>
        <taxon>Eukaryota</taxon>
        <taxon>Fungi</taxon>
        <taxon>Dikarya</taxon>
        <taxon>Ascomycota</taxon>
        <taxon>Pezizomycotina</taxon>
        <taxon>Eurotiomycetes</taxon>
        <taxon>Chaetothyriomycetidae</taxon>
        <taxon>Chaetothyriales</taxon>
        <taxon>Herpotrichiellaceae</taxon>
        <taxon>Exophiala</taxon>
    </lineage>
</organism>
<dbReference type="InterPro" id="IPR000198">
    <property type="entry name" value="RhoGAP_dom"/>
</dbReference>
<dbReference type="SMART" id="SM00324">
    <property type="entry name" value="RhoGAP"/>
    <property type="match status" value="1"/>
</dbReference>
<proteinExistence type="predicted"/>
<dbReference type="InterPro" id="IPR031160">
    <property type="entry name" value="F_BAR_dom"/>
</dbReference>
<dbReference type="SMART" id="SM00055">
    <property type="entry name" value="FCH"/>
    <property type="match status" value="1"/>
</dbReference>
<feature type="compositionally biased region" description="Polar residues" evidence="3">
    <location>
        <begin position="393"/>
        <end position="409"/>
    </location>
</feature>
<dbReference type="Gene3D" id="1.10.555.10">
    <property type="entry name" value="Rho GTPase activation protein"/>
    <property type="match status" value="1"/>
</dbReference>
<dbReference type="AlphaFoldDB" id="A0A0D1Y8C8"/>
<protein>
    <recommendedName>
        <fullName evidence="8">Rho-GAP domain-containing protein</fullName>
    </recommendedName>
</protein>
<feature type="compositionally biased region" description="Low complexity" evidence="3">
    <location>
        <begin position="494"/>
        <end position="507"/>
    </location>
</feature>
<sequence length="823" mass="86137">MATAAPGQANVPVNGPTPQNAPQNLGQPQAPLPPVPTGAGQNEGLDPASRQRVHQVLSSDIGITTLLNRLKQSISSTRDFAAFLKERSALEDKHASALRKLSRNTHDLIRRPEGRQGSFAQSYEELTRIHDRMAEHGLQFSSTLHTMAEELSELAANNDKSRKHWKHEGLSAEKRVEDAKNAVTKAESKYYTLAEQYDRARTGESQSGKIIGFKKSPAQHEEDLLRKLEASDADYNTKVQSAQTQQQELTNILRPQTARVLQEIIRETDAALSVQVQKFAVQSEKLLLGYGLTVTPVKGQNPGDASTRGLREVASSIDNDRDFAEYVVGFSDKAGNGPDIKYEQHPSLSPKTQMHTQSFNQANPYANNNQGPQQSGVVTSQQNTAPTGAPQLPQIQNLGLNSSAPTQNGAPPPNAGAVRPPMGSPQPSISSQPGAPTATPGAAPVGRGQAPLSQNPVVRPAGTPGPIGQPPPGVGRGAPPPGQQSPPPLGVGRGAPAPGQAGMAPQGVGRGAPGPGPQQGVPPQAGRGAPGPGVPPQGAGRGVPPGTGVGRGAPPPGVGVGVGRGVPGVGPPLGAGRGAPAPAPQQGAPPPGVGRGTPNGAVAAAPRPGPPVRPVFGISLDNLFRRDGSAVPTIVYQCVQAVDLYGLDVEGVYRTSGSAPHIMELRQKFDHDASAIDFRNAANFHNDIASVTTLLKHFLRDLPDPLLTAAQYQGFIDAAKIEDDIVRRDSVHALINGLPDPNYATLRTLVLHLNRIAQRSEKNKMTHSNLAIVFAPTLMGQQGGGGANGQAPAGGADIADAGWQAKVIETILNNTFQIFDDDE</sequence>
<dbReference type="Gene3D" id="1.20.1270.60">
    <property type="entry name" value="Arfaptin homology (AH) domain/BAR domain"/>
    <property type="match status" value="1"/>
</dbReference>
<dbReference type="OrthoDB" id="437889at2759"/>
<evidence type="ECO:0000256" key="2">
    <source>
        <dbReference type="PROSITE-ProRule" id="PRU01077"/>
    </source>
</evidence>
<keyword evidence="2" id="KW-0175">Coiled coil</keyword>
<evidence type="ECO:0000259" key="4">
    <source>
        <dbReference type="PROSITE" id="PS50238"/>
    </source>
</evidence>
<feature type="compositionally biased region" description="Pro residues" evidence="3">
    <location>
        <begin position="467"/>
        <end position="489"/>
    </location>
</feature>
<dbReference type="PROSITE" id="PS51741">
    <property type="entry name" value="F_BAR"/>
    <property type="match status" value="1"/>
</dbReference>
<keyword evidence="1" id="KW-0343">GTPase activation</keyword>
<feature type="compositionally biased region" description="Polar residues" evidence="3">
    <location>
        <begin position="16"/>
        <end position="27"/>
    </location>
</feature>
<feature type="domain" description="Rho-GAP" evidence="4">
    <location>
        <begin position="618"/>
        <end position="819"/>
    </location>
</feature>